<evidence type="ECO:0000256" key="1">
    <source>
        <dbReference type="ARBA" id="ARBA00004141"/>
    </source>
</evidence>
<dbReference type="PANTHER" id="PTHR11660:SF57">
    <property type="entry name" value="SOLUTE CARRIER FAMILY 40 MEMBER"/>
    <property type="match status" value="1"/>
</dbReference>
<feature type="transmembrane region" description="Helical" evidence="6">
    <location>
        <begin position="111"/>
        <end position="130"/>
    </location>
</feature>
<keyword evidence="5 6" id="KW-0472">Membrane</keyword>
<name>A0A1E3HEK2_9TREE</name>
<evidence type="ECO:0000256" key="5">
    <source>
        <dbReference type="ARBA" id="ARBA00023136"/>
    </source>
</evidence>
<evidence type="ECO:0000313" key="9">
    <source>
        <dbReference type="Proteomes" id="UP000094065"/>
    </source>
</evidence>
<comment type="subcellular location">
    <subcellularLocation>
        <location evidence="1 6">Membrane</location>
        <topology evidence="1 6">Multi-pass membrane protein</topology>
    </subcellularLocation>
</comment>
<keyword evidence="2 6" id="KW-0813">Transport</keyword>
<dbReference type="PANTHER" id="PTHR11660">
    <property type="entry name" value="SOLUTE CARRIER FAMILY 40 MEMBER"/>
    <property type="match status" value="1"/>
</dbReference>
<comment type="caution">
    <text evidence="6">Lacks conserved residue(s) required for the propagation of feature annotation.</text>
</comment>
<keyword evidence="6" id="KW-0406">Ion transport</keyword>
<keyword evidence="3 6" id="KW-0812">Transmembrane</keyword>
<proteinExistence type="inferred from homology"/>
<dbReference type="InterPro" id="IPR009716">
    <property type="entry name" value="Ferroportin-1"/>
</dbReference>
<keyword evidence="9" id="KW-1185">Reference proteome</keyword>
<comment type="function">
    <text evidence="6">May be involved in iron transport and iron homeostasis.</text>
</comment>
<gene>
    <name evidence="8" type="ORF">L202_07100</name>
</gene>
<dbReference type="AlphaFoldDB" id="A0A1E3HEK2"/>
<dbReference type="GeneID" id="30158409"/>
<dbReference type="GO" id="GO:0005381">
    <property type="term" value="F:iron ion transmembrane transporter activity"/>
    <property type="evidence" value="ECO:0007669"/>
    <property type="project" value="UniProtKB-UniRule"/>
</dbReference>
<dbReference type="Proteomes" id="UP000094065">
    <property type="component" value="Unassembled WGS sequence"/>
</dbReference>
<dbReference type="GO" id="GO:0016020">
    <property type="term" value="C:membrane"/>
    <property type="evidence" value="ECO:0007669"/>
    <property type="project" value="UniProtKB-SubCell"/>
</dbReference>
<evidence type="ECO:0000256" key="3">
    <source>
        <dbReference type="ARBA" id="ARBA00022692"/>
    </source>
</evidence>
<dbReference type="RefSeq" id="XP_018990561.1">
    <property type="nucleotide sequence ID" value="XM_019141754.1"/>
</dbReference>
<dbReference type="OrthoDB" id="2575404at2759"/>
<comment type="caution">
    <text evidence="8">The sequence shown here is derived from an EMBL/GenBank/DDBJ whole genome shotgun (WGS) entry which is preliminary data.</text>
</comment>
<dbReference type="STRING" id="1295533.A0A1E3HEK2"/>
<evidence type="ECO:0000256" key="4">
    <source>
        <dbReference type="ARBA" id="ARBA00022989"/>
    </source>
</evidence>
<evidence type="ECO:0000256" key="2">
    <source>
        <dbReference type="ARBA" id="ARBA00022448"/>
    </source>
</evidence>
<protein>
    <recommendedName>
        <fullName evidence="6">Solute carrier family 40 member</fullName>
    </recommendedName>
</protein>
<sequence length="435" mass="48125">MDVPDIPDSSPRSGENSPLLAASPAPSIVDSDARDPSTSTARRLYLSHFLSTWNSRVFEFGAVIYLTSIFPGTLLPMSIYAFVRGLWAIAFASAIGAFIDRENRLKVVRISIISQRLSVAMSCAIFYWLAKSPSTDRTVLVLAMVVLALLACIEKVGSIANTVSVEKDWVVVVAGDDSSTLATLNSQMRRIDLVCKLLGPLCIALLDGILGHRPSIFSGRPAESTKVGYRLSNHEIAAGLHYRLLTPAYSPVCAACANESDLGHDEVCRLRETWSIRRHDSINRVIHSYLSRVAGAVVTLEPSTQTGRRRNDLRVRGGGGGLRNVDYDLKVYGLEDKSVYVVQGGKPREMEWIDWVRGRMVAWLSKRDAEVVDKAPRIYGGAFRPLVLSAGGLMSEETAVEWRSWRKCLEKEVWHGLHSRVAIELVKARGRTLWM</sequence>
<dbReference type="EMBL" id="AWGJ01000011">
    <property type="protein sequence ID" value="ODN74780.1"/>
    <property type="molecule type" value="Genomic_DNA"/>
</dbReference>
<feature type="transmembrane region" description="Helical" evidence="6">
    <location>
        <begin position="136"/>
        <end position="153"/>
    </location>
</feature>
<evidence type="ECO:0000256" key="7">
    <source>
        <dbReference type="SAM" id="MobiDB-lite"/>
    </source>
</evidence>
<evidence type="ECO:0000313" key="8">
    <source>
        <dbReference type="EMBL" id="ODN74780.1"/>
    </source>
</evidence>
<evidence type="ECO:0000256" key="6">
    <source>
        <dbReference type="RuleBase" id="RU365065"/>
    </source>
</evidence>
<accession>A0A1E3HEK2</accession>
<dbReference type="Pfam" id="PF06963">
    <property type="entry name" value="FPN1"/>
    <property type="match status" value="1"/>
</dbReference>
<reference evidence="8 9" key="1">
    <citation type="submission" date="2016-06" db="EMBL/GenBank/DDBJ databases">
        <title>Evolution of pathogenesis and genome organization in the Tremellales.</title>
        <authorList>
            <person name="Cuomo C."/>
            <person name="Litvintseva A."/>
            <person name="Heitman J."/>
            <person name="Chen Y."/>
            <person name="Sun S."/>
            <person name="Springer D."/>
            <person name="Dromer F."/>
            <person name="Young S."/>
            <person name="Zeng Q."/>
            <person name="Chapman S."/>
            <person name="Gujja S."/>
            <person name="Saif S."/>
            <person name="Birren B."/>
        </authorList>
    </citation>
    <scope>NUCLEOTIDE SEQUENCE [LARGE SCALE GENOMIC DNA]</scope>
    <source>
        <strain evidence="8 9">CBS 6039</strain>
    </source>
</reference>
<keyword evidence="4 6" id="KW-1133">Transmembrane helix</keyword>
<feature type="transmembrane region" description="Helical" evidence="6">
    <location>
        <begin position="81"/>
        <end position="99"/>
    </location>
</feature>
<organism evidence="8 9">
    <name type="scientific">Cryptococcus amylolentus CBS 6039</name>
    <dbReference type="NCBI Taxonomy" id="1295533"/>
    <lineage>
        <taxon>Eukaryota</taxon>
        <taxon>Fungi</taxon>
        <taxon>Dikarya</taxon>
        <taxon>Basidiomycota</taxon>
        <taxon>Agaricomycotina</taxon>
        <taxon>Tremellomycetes</taxon>
        <taxon>Tremellales</taxon>
        <taxon>Cryptococcaceae</taxon>
        <taxon>Cryptococcus</taxon>
    </lineage>
</organism>
<feature type="region of interest" description="Disordered" evidence="7">
    <location>
        <begin position="1"/>
        <end position="36"/>
    </location>
</feature>
<comment type="similarity">
    <text evidence="6">Belongs to the ferroportin (FP) (TC 2.A.100) family. SLC40A subfamily.</text>
</comment>